<name>A0AAV7H3Z0_DENCH</name>
<proteinExistence type="predicted"/>
<dbReference type="AlphaFoldDB" id="A0AAV7H3Z0"/>
<sequence>MQHGRLYGLGSQAYAYKGPASSGCSFLSSTQESLYTQQITALTAELEQVFDRLFVGNGAGNTIYQTFQRIMGRKFPALSPPESPTVIVMSVCCGV</sequence>
<comment type="caution">
    <text evidence="1">The sequence shown here is derived from an EMBL/GenBank/DDBJ whole genome shotgun (WGS) entry which is preliminary data.</text>
</comment>
<dbReference type="Proteomes" id="UP000775213">
    <property type="component" value="Unassembled WGS sequence"/>
</dbReference>
<reference evidence="1 2" key="1">
    <citation type="journal article" date="2021" name="Hortic Res">
        <title>Chromosome-scale assembly of the Dendrobium chrysotoxum genome enhances the understanding of orchid evolution.</title>
        <authorList>
            <person name="Zhang Y."/>
            <person name="Zhang G.Q."/>
            <person name="Zhang D."/>
            <person name="Liu X.D."/>
            <person name="Xu X.Y."/>
            <person name="Sun W.H."/>
            <person name="Yu X."/>
            <person name="Zhu X."/>
            <person name="Wang Z.W."/>
            <person name="Zhao X."/>
            <person name="Zhong W.Y."/>
            <person name="Chen H."/>
            <person name="Yin W.L."/>
            <person name="Huang T."/>
            <person name="Niu S.C."/>
            <person name="Liu Z.J."/>
        </authorList>
    </citation>
    <scope>NUCLEOTIDE SEQUENCE [LARGE SCALE GENOMIC DNA]</scope>
    <source>
        <strain evidence="1">Lindl</strain>
    </source>
</reference>
<gene>
    <name evidence="1" type="ORF">IEQ34_010029</name>
</gene>
<accession>A0AAV7H3Z0</accession>
<organism evidence="1 2">
    <name type="scientific">Dendrobium chrysotoxum</name>
    <name type="common">Orchid</name>
    <dbReference type="NCBI Taxonomy" id="161865"/>
    <lineage>
        <taxon>Eukaryota</taxon>
        <taxon>Viridiplantae</taxon>
        <taxon>Streptophyta</taxon>
        <taxon>Embryophyta</taxon>
        <taxon>Tracheophyta</taxon>
        <taxon>Spermatophyta</taxon>
        <taxon>Magnoliopsida</taxon>
        <taxon>Liliopsida</taxon>
        <taxon>Asparagales</taxon>
        <taxon>Orchidaceae</taxon>
        <taxon>Epidendroideae</taxon>
        <taxon>Malaxideae</taxon>
        <taxon>Dendrobiinae</taxon>
        <taxon>Dendrobium</taxon>
    </lineage>
</organism>
<dbReference type="EMBL" id="JAGFBR010000009">
    <property type="protein sequence ID" value="KAH0462454.1"/>
    <property type="molecule type" value="Genomic_DNA"/>
</dbReference>
<keyword evidence="2" id="KW-1185">Reference proteome</keyword>
<evidence type="ECO:0000313" key="1">
    <source>
        <dbReference type="EMBL" id="KAH0462454.1"/>
    </source>
</evidence>
<protein>
    <submittedName>
        <fullName evidence="1">Uncharacterized protein</fullName>
    </submittedName>
</protein>
<evidence type="ECO:0000313" key="2">
    <source>
        <dbReference type="Proteomes" id="UP000775213"/>
    </source>
</evidence>